<sequence length="100" mass="11727">LAIPYTAGEVLKYTTYIYNSKLFITQLLKNIKSWSNKVLYNNYLNIILDTNTYCTTTDINNIIILYPQATTNYSIYPIWGRLYLPNPNTYFNWITSSYTA</sequence>
<accession>A0A9N9YK53</accession>
<dbReference type="Proteomes" id="UP000696573">
    <property type="component" value="Unassembled WGS sequence"/>
</dbReference>
<dbReference type="SUPFAM" id="SSF53474">
    <property type="entry name" value="alpha/beta-Hydrolases"/>
    <property type="match status" value="1"/>
</dbReference>
<evidence type="ECO:0000313" key="2">
    <source>
        <dbReference type="Proteomes" id="UP000696573"/>
    </source>
</evidence>
<feature type="non-terminal residue" evidence="1">
    <location>
        <position position="1"/>
    </location>
</feature>
<dbReference type="EMBL" id="CABFNQ020000633">
    <property type="protein sequence ID" value="CAH0020167.1"/>
    <property type="molecule type" value="Genomic_DNA"/>
</dbReference>
<organism evidence="1 2">
    <name type="scientific">Clonostachys rhizophaga</name>
    <dbReference type="NCBI Taxonomy" id="160324"/>
    <lineage>
        <taxon>Eukaryota</taxon>
        <taxon>Fungi</taxon>
        <taxon>Dikarya</taxon>
        <taxon>Ascomycota</taxon>
        <taxon>Pezizomycotina</taxon>
        <taxon>Sordariomycetes</taxon>
        <taxon>Hypocreomycetidae</taxon>
        <taxon>Hypocreales</taxon>
        <taxon>Bionectriaceae</taxon>
        <taxon>Clonostachys</taxon>
    </lineage>
</organism>
<name>A0A9N9YK53_9HYPO</name>
<reference evidence="1" key="1">
    <citation type="submission" date="2021-10" db="EMBL/GenBank/DDBJ databases">
        <authorList>
            <person name="Piombo E."/>
        </authorList>
    </citation>
    <scope>NUCLEOTIDE SEQUENCE</scope>
</reference>
<dbReference type="InterPro" id="IPR029058">
    <property type="entry name" value="AB_hydrolase_fold"/>
</dbReference>
<evidence type="ECO:0000313" key="1">
    <source>
        <dbReference type="EMBL" id="CAH0020167.1"/>
    </source>
</evidence>
<feature type="non-terminal residue" evidence="1">
    <location>
        <position position="100"/>
    </location>
</feature>
<dbReference type="AlphaFoldDB" id="A0A9N9YK53"/>
<keyword evidence="2" id="KW-1185">Reference proteome</keyword>
<gene>
    <name evidence="1" type="ORF">CRHIZ90672A_00017976</name>
</gene>
<dbReference type="OrthoDB" id="6020543at2759"/>
<comment type="caution">
    <text evidence="1">The sequence shown here is derived from an EMBL/GenBank/DDBJ whole genome shotgun (WGS) entry which is preliminary data.</text>
</comment>
<proteinExistence type="predicted"/>
<protein>
    <submittedName>
        <fullName evidence="1">Uncharacterized protein</fullName>
    </submittedName>
</protein>